<dbReference type="InterPro" id="IPR006050">
    <property type="entry name" value="DNA_photolyase_N"/>
</dbReference>
<feature type="binding site" evidence="4">
    <location>
        <position position="266"/>
    </location>
    <ligand>
        <name>FAD</name>
        <dbReference type="ChEBI" id="CHEBI:57692"/>
    </ligand>
</feature>
<dbReference type="Proteomes" id="UP000181936">
    <property type="component" value="Chromosome"/>
</dbReference>
<dbReference type="PROSITE" id="PS00394">
    <property type="entry name" value="DNA_PHOTOLYASES_1_1"/>
    <property type="match status" value="1"/>
</dbReference>
<evidence type="ECO:0000259" key="7">
    <source>
        <dbReference type="PROSITE" id="PS51645"/>
    </source>
</evidence>
<dbReference type="Gene3D" id="3.40.50.620">
    <property type="entry name" value="HUPs"/>
    <property type="match status" value="1"/>
</dbReference>
<dbReference type="AlphaFoldDB" id="A0A1L3MVQ2"/>
<keyword evidence="3 5" id="KW-0157">Chromophore</keyword>
<dbReference type="InterPro" id="IPR036155">
    <property type="entry name" value="Crypto/Photolyase_N_sf"/>
</dbReference>
<reference evidence="8 9" key="1">
    <citation type="journal article" date="2016" name="Sci. Rep.">
        <title>Complete genome sequence and transcriptomic analysis of a novel marine strain Bacillus weihaiensis reveals the mechanism of brown algae degradation.</title>
        <authorList>
            <person name="Zhu Y."/>
            <person name="Chen P."/>
            <person name="Bao Y."/>
            <person name="Men Y."/>
            <person name="Zeng Y."/>
            <person name="Yang J."/>
            <person name="Sun J."/>
            <person name="Sun Y."/>
        </authorList>
    </citation>
    <scope>NUCLEOTIDE SEQUENCE [LARGE SCALE GENOMIC DNA]</scope>
    <source>
        <strain evidence="8 9">Alg07</strain>
    </source>
</reference>
<sequence>MINVVWFKRDLRIHDHRPLVEASKYGEVLPIYIVEPSIWKGKDVSIRHFQFVLESLEELSENLSQIGGKLFVAIAEMEEVLEAIFDKLGPFRLFAHEENGTPLTYERDRRVRQWMNERDLPFREFQEYGVVRGLQTRNSFQKQWNSFMNESVVETPKRILAVDKVPPILTEEIYKLSGFHVKGETIRFGQQGGESNAVETLTTFLEERYKSYTLHISKPLQSTASCSRLSPYLAFGNISIRYVVQRTRDEINRCENAFYRQQLEAFMSRLHWHCHFIQRLEDEPEIQMKAINEAFDTIRTDWDEEAFLRWYNGKTGIPLVDASMRCLHKTGWINFLSRAMLVSFVCHTLMLDWRRPSFALAQLFLDYEPGIHYSHMQRQAGTTGFHTIRIYNPIKMGKEHDPEGTFIRRYVPELSNVPAKYIHEPWLYPGFHKLDYEAPIVDVIKANKRAREILYSVKQSKEQSQDQLKKHGSRLRPEKKKEKSDFEQLSFDL</sequence>
<dbReference type="InterPro" id="IPR002081">
    <property type="entry name" value="Cryptochrome/DNA_photolyase_1"/>
</dbReference>
<dbReference type="GO" id="GO:0003904">
    <property type="term" value="F:deoxyribodipyrimidine photo-lyase activity"/>
    <property type="evidence" value="ECO:0007669"/>
    <property type="project" value="TreeGrafter"/>
</dbReference>
<dbReference type="SUPFAM" id="SSF52425">
    <property type="entry name" value="Cryptochrome/photolyase, N-terminal domain"/>
    <property type="match status" value="1"/>
</dbReference>
<dbReference type="GO" id="GO:0003677">
    <property type="term" value="F:DNA binding"/>
    <property type="evidence" value="ECO:0007669"/>
    <property type="project" value="TreeGrafter"/>
</dbReference>
<dbReference type="Pfam" id="PF03441">
    <property type="entry name" value="FAD_binding_7"/>
    <property type="match status" value="1"/>
</dbReference>
<name>A0A1L3MVQ2_9BACI</name>
<evidence type="ECO:0000256" key="5">
    <source>
        <dbReference type="RuleBase" id="RU004182"/>
    </source>
</evidence>
<accession>A0A1L3MVQ2</accession>
<dbReference type="PANTHER" id="PTHR11455:SF9">
    <property type="entry name" value="CRYPTOCHROME CIRCADIAN CLOCK 5 ISOFORM X1"/>
    <property type="match status" value="1"/>
</dbReference>
<feature type="region of interest" description="Disordered" evidence="6">
    <location>
        <begin position="459"/>
        <end position="493"/>
    </location>
</feature>
<evidence type="ECO:0000256" key="4">
    <source>
        <dbReference type="PIRSR" id="PIRSR602081-1"/>
    </source>
</evidence>
<keyword evidence="2 4" id="KW-0274">FAD</keyword>
<dbReference type="EMBL" id="CP016020">
    <property type="protein sequence ID" value="APH06424.1"/>
    <property type="molecule type" value="Genomic_DNA"/>
</dbReference>
<dbReference type="PROSITE" id="PS51645">
    <property type="entry name" value="PHR_CRY_ALPHA_BETA"/>
    <property type="match status" value="1"/>
</dbReference>
<dbReference type="STRING" id="1547283.A9C19_17730"/>
<dbReference type="PANTHER" id="PTHR11455">
    <property type="entry name" value="CRYPTOCHROME"/>
    <property type="match status" value="1"/>
</dbReference>
<feature type="binding site" evidence="4">
    <location>
        <position position="212"/>
    </location>
    <ligand>
        <name>FAD</name>
        <dbReference type="ChEBI" id="CHEBI:57692"/>
    </ligand>
</feature>
<evidence type="ECO:0000313" key="9">
    <source>
        <dbReference type="Proteomes" id="UP000181936"/>
    </source>
</evidence>
<dbReference type="RefSeq" id="WP_072581224.1">
    <property type="nucleotide sequence ID" value="NZ_CP016020.1"/>
</dbReference>
<protein>
    <submittedName>
        <fullName evidence="8">Deoxyribodipyrimidine photolyase</fullName>
    </submittedName>
</protein>
<dbReference type="OrthoDB" id="9772484at2"/>
<feature type="compositionally biased region" description="Basic and acidic residues" evidence="6">
    <location>
        <begin position="459"/>
        <end position="486"/>
    </location>
</feature>
<dbReference type="GO" id="GO:0071949">
    <property type="term" value="F:FAD binding"/>
    <property type="evidence" value="ECO:0007669"/>
    <property type="project" value="TreeGrafter"/>
</dbReference>
<dbReference type="Gene3D" id="1.25.40.80">
    <property type="match status" value="1"/>
</dbReference>
<evidence type="ECO:0000256" key="2">
    <source>
        <dbReference type="ARBA" id="ARBA00022827"/>
    </source>
</evidence>
<dbReference type="Pfam" id="PF00875">
    <property type="entry name" value="DNA_photolyase"/>
    <property type="match status" value="1"/>
</dbReference>
<feature type="domain" description="Photolyase/cryptochrome alpha/beta" evidence="7">
    <location>
        <begin position="1"/>
        <end position="130"/>
    </location>
</feature>
<comment type="similarity">
    <text evidence="5">Belongs to the DNA photolyase family.</text>
</comment>
<dbReference type="KEGG" id="bwh:A9C19_17730"/>
<dbReference type="InterPro" id="IPR018394">
    <property type="entry name" value="DNA_photolyase_1_CS_C"/>
</dbReference>
<dbReference type="SUPFAM" id="SSF48173">
    <property type="entry name" value="Cryptochrome/photolyase FAD-binding domain"/>
    <property type="match status" value="1"/>
</dbReference>
<keyword evidence="9" id="KW-1185">Reference proteome</keyword>
<dbReference type="PRINTS" id="PR00147">
    <property type="entry name" value="DNAPHOTLYASE"/>
</dbReference>
<keyword evidence="8" id="KW-0456">Lyase</keyword>
<evidence type="ECO:0000256" key="1">
    <source>
        <dbReference type="ARBA" id="ARBA00022630"/>
    </source>
</evidence>
<dbReference type="InterPro" id="IPR036134">
    <property type="entry name" value="Crypto/Photolyase_FAD-like_sf"/>
</dbReference>
<dbReference type="GO" id="GO:0006950">
    <property type="term" value="P:response to stress"/>
    <property type="evidence" value="ECO:0007669"/>
    <property type="project" value="UniProtKB-ARBA"/>
</dbReference>
<dbReference type="InterPro" id="IPR005101">
    <property type="entry name" value="Cryptochr/Photolyase_FAD-bd"/>
</dbReference>
<evidence type="ECO:0000256" key="6">
    <source>
        <dbReference type="SAM" id="MobiDB-lite"/>
    </source>
</evidence>
<dbReference type="Gene3D" id="1.10.579.10">
    <property type="entry name" value="DNA Cyclobutane Dipyrimidine Photolyase, subunit A, domain 3"/>
    <property type="match status" value="1"/>
</dbReference>
<organism evidence="8 9">
    <name type="scientific">Bacillus weihaiensis</name>
    <dbReference type="NCBI Taxonomy" id="1547283"/>
    <lineage>
        <taxon>Bacteria</taxon>
        <taxon>Bacillati</taxon>
        <taxon>Bacillota</taxon>
        <taxon>Bacilli</taxon>
        <taxon>Bacillales</taxon>
        <taxon>Bacillaceae</taxon>
        <taxon>Bacillus</taxon>
    </lineage>
</organism>
<dbReference type="GO" id="GO:0009416">
    <property type="term" value="P:response to light stimulus"/>
    <property type="evidence" value="ECO:0007669"/>
    <property type="project" value="TreeGrafter"/>
</dbReference>
<proteinExistence type="inferred from homology"/>
<dbReference type="GO" id="GO:0006139">
    <property type="term" value="P:nucleobase-containing compound metabolic process"/>
    <property type="evidence" value="ECO:0007669"/>
    <property type="project" value="UniProtKB-ARBA"/>
</dbReference>
<evidence type="ECO:0000313" key="8">
    <source>
        <dbReference type="EMBL" id="APH06424.1"/>
    </source>
</evidence>
<evidence type="ECO:0000256" key="3">
    <source>
        <dbReference type="ARBA" id="ARBA00022991"/>
    </source>
</evidence>
<keyword evidence="1 4" id="KW-0285">Flavoprotein</keyword>
<comment type="cofactor">
    <cofactor evidence="4">
        <name>FAD</name>
        <dbReference type="ChEBI" id="CHEBI:57692"/>
    </cofactor>
    <text evidence="4">Binds 1 FAD per subunit.</text>
</comment>
<dbReference type="InterPro" id="IPR014729">
    <property type="entry name" value="Rossmann-like_a/b/a_fold"/>
</dbReference>
<gene>
    <name evidence="8" type="ORF">A9C19_17730</name>
</gene>